<dbReference type="STRING" id="890420.SAMN05216226_10892"/>
<gene>
    <name evidence="1" type="ORF">SAMN05216226_10892</name>
</gene>
<evidence type="ECO:0000313" key="2">
    <source>
        <dbReference type="Proteomes" id="UP000198856"/>
    </source>
</evidence>
<dbReference type="Proteomes" id="UP000198856">
    <property type="component" value="Unassembled WGS sequence"/>
</dbReference>
<keyword evidence="2" id="KW-1185">Reference proteome</keyword>
<dbReference type="AlphaFoldDB" id="A0A1G8W7Z6"/>
<reference evidence="1 2" key="1">
    <citation type="submission" date="2016-10" db="EMBL/GenBank/DDBJ databases">
        <authorList>
            <person name="de Groot N.N."/>
        </authorList>
    </citation>
    <scope>NUCLEOTIDE SEQUENCE [LARGE SCALE GENOMIC DNA]</scope>
    <source>
        <strain evidence="1 2">IBRC-M10015</strain>
    </source>
</reference>
<proteinExistence type="predicted"/>
<dbReference type="EMBL" id="FNFC01000008">
    <property type="protein sequence ID" value="SDJ73630.1"/>
    <property type="molecule type" value="Genomic_DNA"/>
</dbReference>
<dbReference type="RefSeq" id="WP_092702360.1">
    <property type="nucleotide sequence ID" value="NZ_FNFC01000008.1"/>
</dbReference>
<accession>A0A1G8W7Z6</accession>
<name>A0A1G8W7Z6_9EURY</name>
<organism evidence="1 2">
    <name type="scientific">Halovenus aranensis</name>
    <dbReference type="NCBI Taxonomy" id="890420"/>
    <lineage>
        <taxon>Archaea</taxon>
        <taxon>Methanobacteriati</taxon>
        <taxon>Methanobacteriota</taxon>
        <taxon>Stenosarchaea group</taxon>
        <taxon>Halobacteria</taxon>
        <taxon>Halobacteriales</taxon>
        <taxon>Haloarculaceae</taxon>
        <taxon>Halovenus</taxon>
    </lineage>
</organism>
<protein>
    <submittedName>
        <fullName evidence="1">Uncharacterized protein</fullName>
    </submittedName>
</protein>
<sequence>MSYDKNSEVIGKYIVAFIESAGEVSPVFERKMQNMFDERIGTVNADEWYDTESVVETYQQVLSEVGEQSVMKAGQQNAVVVQPPADEGLKAALEHLNEEHRQAFRDSHKEYPAGRYTFDIQERDAHLGVDNDYPFPRPFVHGFYQKFIDLYGPGDSSADLDETAPRPNEQFAWEATW</sequence>
<evidence type="ECO:0000313" key="1">
    <source>
        <dbReference type="EMBL" id="SDJ73630.1"/>
    </source>
</evidence>